<gene>
    <name evidence="1" type="ORF">FM037_21980</name>
</gene>
<dbReference type="Proteomes" id="UP000315947">
    <property type="component" value="Chromosome"/>
</dbReference>
<reference evidence="1 2" key="1">
    <citation type="submission" date="2019-07" db="EMBL/GenBank/DDBJ databases">
        <title>Shewanella sp. YLB-06 whole genomic sequence.</title>
        <authorList>
            <person name="Yu L."/>
        </authorList>
    </citation>
    <scope>NUCLEOTIDE SEQUENCE [LARGE SCALE GENOMIC DNA]</scope>
    <source>
        <strain evidence="1 2">YLB-06</strain>
    </source>
</reference>
<evidence type="ECO:0000313" key="2">
    <source>
        <dbReference type="Proteomes" id="UP000315947"/>
    </source>
</evidence>
<keyword evidence="2" id="KW-1185">Reference proteome</keyword>
<dbReference type="EMBL" id="CP041614">
    <property type="protein sequence ID" value="QDO85430.1"/>
    <property type="molecule type" value="Genomic_DNA"/>
</dbReference>
<sequence length="99" mass="11893">MKPISLDGVERFLQRLEQNEKVIFRDYPDHLLLPIVPFFQLVHLGNLETVIEMILQFEIMTKGMFIRVDGFLTFTIVEQDYLEDEVRHFAINLFENMRF</sequence>
<dbReference type="RefSeq" id="WP_144047759.1">
    <property type="nucleotide sequence ID" value="NZ_CP041614.1"/>
</dbReference>
<name>A0ABX5X257_9GAMM</name>
<organism evidence="1 2">
    <name type="scientific">Shewanella psychropiezotolerans</name>
    <dbReference type="NCBI Taxonomy" id="2593655"/>
    <lineage>
        <taxon>Bacteria</taxon>
        <taxon>Pseudomonadati</taxon>
        <taxon>Pseudomonadota</taxon>
        <taxon>Gammaproteobacteria</taxon>
        <taxon>Alteromonadales</taxon>
        <taxon>Shewanellaceae</taxon>
        <taxon>Shewanella</taxon>
    </lineage>
</organism>
<accession>A0ABX5X257</accession>
<evidence type="ECO:0000313" key="1">
    <source>
        <dbReference type="EMBL" id="QDO85430.1"/>
    </source>
</evidence>
<protein>
    <submittedName>
        <fullName evidence="1">Uncharacterized protein</fullName>
    </submittedName>
</protein>
<proteinExistence type="predicted"/>